<dbReference type="GO" id="GO:0000981">
    <property type="term" value="F:DNA-binding transcription factor activity, RNA polymerase II-specific"/>
    <property type="evidence" value="ECO:0007669"/>
    <property type="project" value="TreeGrafter"/>
</dbReference>
<dbReference type="GO" id="GO:0008270">
    <property type="term" value="F:zinc ion binding"/>
    <property type="evidence" value="ECO:0007669"/>
    <property type="project" value="UniProtKB-KW"/>
</dbReference>
<dbReference type="PROSITE" id="PS01360">
    <property type="entry name" value="ZF_MYND_1"/>
    <property type="match status" value="1"/>
</dbReference>
<evidence type="ECO:0000256" key="1">
    <source>
        <dbReference type="ARBA" id="ARBA00022723"/>
    </source>
</evidence>
<dbReference type="PROSITE" id="PS50865">
    <property type="entry name" value="ZF_MYND_2"/>
    <property type="match status" value="1"/>
</dbReference>
<dbReference type="InterPro" id="IPR027974">
    <property type="entry name" value="DUF4470"/>
</dbReference>
<comment type="caution">
    <text evidence="6">The sequence shown here is derived from an EMBL/GenBank/DDBJ whole genome shotgun (WGS) entry which is preliminary data.</text>
</comment>
<dbReference type="Pfam" id="PF14737">
    <property type="entry name" value="DUF4470"/>
    <property type="match status" value="1"/>
</dbReference>
<gene>
    <name evidence="6" type="ORF">B0T22DRAFT_504251</name>
</gene>
<dbReference type="PANTHER" id="PTHR10237">
    <property type="entry name" value="DEFORMED EPIDERMAL AUTOREGULATORY FACTOR 1 HOMOLOG SUPPRESSIN"/>
    <property type="match status" value="1"/>
</dbReference>
<feature type="domain" description="MYND-type" evidence="5">
    <location>
        <begin position="1163"/>
        <end position="1205"/>
    </location>
</feature>
<keyword evidence="3" id="KW-0862">Zinc</keyword>
<keyword evidence="2 4" id="KW-0863">Zinc-finger</keyword>
<dbReference type="Pfam" id="PF01753">
    <property type="entry name" value="zf-MYND"/>
    <property type="match status" value="1"/>
</dbReference>
<reference evidence="6" key="1">
    <citation type="journal article" date="2023" name="Mol. Phylogenet. Evol.">
        <title>Genome-scale phylogeny and comparative genomics of the fungal order Sordariales.</title>
        <authorList>
            <person name="Hensen N."/>
            <person name="Bonometti L."/>
            <person name="Westerberg I."/>
            <person name="Brannstrom I.O."/>
            <person name="Guillou S."/>
            <person name="Cros-Aarteil S."/>
            <person name="Calhoun S."/>
            <person name="Haridas S."/>
            <person name="Kuo A."/>
            <person name="Mondo S."/>
            <person name="Pangilinan J."/>
            <person name="Riley R."/>
            <person name="LaButti K."/>
            <person name="Andreopoulos B."/>
            <person name="Lipzen A."/>
            <person name="Chen C."/>
            <person name="Yan M."/>
            <person name="Daum C."/>
            <person name="Ng V."/>
            <person name="Clum A."/>
            <person name="Steindorff A."/>
            <person name="Ohm R.A."/>
            <person name="Martin F."/>
            <person name="Silar P."/>
            <person name="Natvig D.O."/>
            <person name="Lalanne C."/>
            <person name="Gautier V."/>
            <person name="Ament-Velasquez S.L."/>
            <person name="Kruys A."/>
            <person name="Hutchinson M.I."/>
            <person name="Powell A.J."/>
            <person name="Barry K."/>
            <person name="Miller A.N."/>
            <person name="Grigoriev I.V."/>
            <person name="Debuchy R."/>
            <person name="Gladieux P."/>
            <person name="Hiltunen Thoren M."/>
            <person name="Johannesson H."/>
        </authorList>
    </citation>
    <scope>NUCLEOTIDE SEQUENCE</scope>
    <source>
        <strain evidence="6">CBS 314.62</strain>
    </source>
</reference>
<keyword evidence="1" id="KW-0479">Metal-binding</keyword>
<dbReference type="SUPFAM" id="SSF144232">
    <property type="entry name" value="HIT/MYND zinc finger-like"/>
    <property type="match status" value="1"/>
</dbReference>
<reference evidence="6" key="2">
    <citation type="submission" date="2023-06" db="EMBL/GenBank/DDBJ databases">
        <authorList>
            <consortium name="Lawrence Berkeley National Laboratory"/>
            <person name="Haridas S."/>
            <person name="Hensen N."/>
            <person name="Bonometti L."/>
            <person name="Westerberg I."/>
            <person name="Brannstrom I.O."/>
            <person name="Guillou S."/>
            <person name="Cros-Aarteil S."/>
            <person name="Calhoun S."/>
            <person name="Kuo A."/>
            <person name="Mondo S."/>
            <person name="Pangilinan J."/>
            <person name="Riley R."/>
            <person name="Labutti K."/>
            <person name="Andreopoulos B."/>
            <person name="Lipzen A."/>
            <person name="Chen C."/>
            <person name="Yanf M."/>
            <person name="Daum C."/>
            <person name="Ng V."/>
            <person name="Clum A."/>
            <person name="Steindorff A."/>
            <person name="Ohm R."/>
            <person name="Martin F."/>
            <person name="Silar P."/>
            <person name="Natvig D."/>
            <person name="Lalanne C."/>
            <person name="Gautier V."/>
            <person name="Ament-Velasquez S.L."/>
            <person name="Kruys A."/>
            <person name="Hutchinson M.I."/>
            <person name="Powell A.J."/>
            <person name="Barry K."/>
            <person name="Miller A.N."/>
            <person name="Grigoriev I.V."/>
            <person name="Debuchy R."/>
            <person name="Gladieux P."/>
            <person name="Thoren M.H."/>
            <person name="Johannesson H."/>
        </authorList>
    </citation>
    <scope>NUCLEOTIDE SEQUENCE</scope>
    <source>
        <strain evidence="6">CBS 314.62</strain>
    </source>
</reference>
<dbReference type="AlphaFoldDB" id="A0AAE0XHB2"/>
<keyword evidence="7" id="KW-1185">Reference proteome</keyword>
<organism evidence="6 7">
    <name type="scientific">Podospora appendiculata</name>
    <dbReference type="NCBI Taxonomy" id="314037"/>
    <lineage>
        <taxon>Eukaryota</taxon>
        <taxon>Fungi</taxon>
        <taxon>Dikarya</taxon>
        <taxon>Ascomycota</taxon>
        <taxon>Pezizomycotina</taxon>
        <taxon>Sordariomycetes</taxon>
        <taxon>Sordariomycetidae</taxon>
        <taxon>Sordariales</taxon>
        <taxon>Podosporaceae</taxon>
        <taxon>Podospora</taxon>
    </lineage>
</organism>
<dbReference type="Proteomes" id="UP001270362">
    <property type="component" value="Unassembled WGS sequence"/>
</dbReference>
<dbReference type="PANTHER" id="PTHR10237:SF15">
    <property type="entry name" value="LD37257P"/>
    <property type="match status" value="1"/>
</dbReference>
<dbReference type="EMBL" id="JAULSO010000001">
    <property type="protein sequence ID" value="KAK3692977.1"/>
    <property type="molecule type" value="Genomic_DNA"/>
</dbReference>
<accession>A0AAE0XHB2</accession>
<dbReference type="InterPro" id="IPR002893">
    <property type="entry name" value="Znf_MYND"/>
</dbReference>
<evidence type="ECO:0000256" key="4">
    <source>
        <dbReference type="PROSITE-ProRule" id="PRU00134"/>
    </source>
</evidence>
<dbReference type="InterPro" id="IPR024119">
    <property type="entry name" value="TF_DEAF-1"/>
</dbReference>
<name>A0AAE0XHB2_9PEZI</name>
<proteinExistence type="predicted"/>
<protein>
    <recommendedName>
        <fullName evidence="5">MYND-type domain-containing protein</fullName>
    </recommendedName>
</protein>
<evidence type="ECO:0000313" key="7">
    <source>
        <dbReference type="Proteomes" id="UP001270362"/>
    </source>
</evidence>
<evidence type="ECO:0000259" key="5">
    <source>
        <dbReference type="PROSITE" id="PS50865"/>
    </source>
</evidence>
<evidence type="ECO:0000313" key="6">
    <source>
        <dbReference type="EMBL" id="KAK3692977.1"/>
    </source>
</evidence>
<evidence type="ECO:0000256" key="2">
    <source>
        <dbReference type="ARBA" id="ARBA00022771"/>
    </source>
</evidence>
<sequence length="1215" mass="134086">MLTSAFAKLFTHFYPIGNTPAVCLTQCLPPEKQAKILLLGCGDARNILFTAFSDDRHLDITCCDVEGSVLARNILLFSLILDSPNDIWNGVNWNIYYHMYLDRACYDRLQEQAKKLHGLSASMDTWRGSEYGTLISFCDGGTLARVHEVWGFYTLDKPDEEQSTGHFETAMKTAIQRRNERLDPNGQDDQLSFCMTGLRSANPVGVAALVETDTLHKNFWKHGTTDTDSKAASRAGNIMYANPMLVSPDAAATLHYGTDPCLGFHISTAYAPLADSSLPQRPGMLKKPGVVASMQAEFSAWSDSFRQRALGSLTLRMFAGDAIAFSHVLQCRHATGRADLAHWYRTRQEMEPLALDKDDYGPAGSAPHSFNVIDTSNLIDHVGALNLLVATGPLLENDVSSSLYTETLAKRAQSHRDLVDRLLCGHLPTISLLLGLVPVEYWTNTSAGCDSQQESILDKIKSGSGQSFARTTWKRPLTHLPSSPIQLIGFDEGALAKILFRVYLQMFESEDPSKLFSSLILGRTWMLSLPLHHRASFAALLRVVKSRVNVDWDMAMAILLHHIANNRRFLMGGHYMQELCIYMHVLGVYSIDLLKKLPNPFPNPYGLNRDLSSWASMPAVVSVTLKVPREKLRLFTDNDSLLVGTPPVHCLVQSSLGASYRKAWQQVFAAVQMGFGQLSQSGSSYSNSCQLHIATNRLGWQGDSPLFVSFLVPSCVLLLEPQTARVAFGIRSTISIALEYYTERLGLDLNVFETTLADAEHVYISKYLPNQTGTMAVTGFADSGDDSRPDDLSQRFTTAVKASVDAGTGRISSFTAHLDITADTLKSALKDGCPVQTVPGSSNMEFTVTVGGLPLRVTFPTPVVESSCRTRIARKSSYIELVVQTPTNPALLPLAYPTYIHDGNLPTSWNMPYLAKMHTLPALDVSKRNRLQWLFHHTSMMFSARERRLHANPSMPSTQIERTRLNFKESLLSLFMTFTGLKGQKHHIFGLNNETGGGVQILLFASSLRLDLANRTVVLDVAALPLTHALMPKIRLTLQRLTHHGICSIRVDDAEMRLWRRVLPAYVERCRTWSHRPGCEYLAAGAGIPLSVEDGQPVLCACGNGILPPGEFQIPELKYVAKYAVRAAISPLFPCSLVDEVYDGASMPVPSDLWTEASEGDGCLACNRDRARDGTKLRTCAKCRKARYCSRACQRAHLKAHKSQCAVDAAAAGSG</sequence>
<dbReference type="GO" id="GO:0005634">
    <property type="term" value="C:nucleus"/>
    <property type="evidence" value="ECO:0007669"/>
    <property type="project" value="TreeGrafter"/>
</dbReference>
<evidence type="ECO:0000256" key="3">
    <source>
        <dbReference type="ARBA" id="ARBA00022833"/>
    </source>
</evidence>
<dbReference type="Gene3D" id="6.10.140.2220">
    <property type="match status" value="1"/>
</dbReference>